<name>A0A0C2I631_THEKT</name>
<reference evidence="1 2" key="1">
    <citation type="journal article" date="2014" name="Genome Biol. Evol.">
        <title>The genome of the myxosporean Thelohanellus kitauei shows adaptations to nutrient acquisition within its fish host.</title>
        <authorList>
            <person name="Yang Y."/>
            <person name="Xiong J."/>
            <person name="Zhou Z."/>
            <person name="Huo F."/>
            <person name="Miao W."/>
            <person name="Ran C."/>
            <person name="Liu Y."/>
            <person name="Zhang J."/>
            <person name="Feng J."/>
            <person name="Wang M."/>
            <person name="Wang M."/>
            <person name="Wang L."/>
            <person name="Yao B."/>
        </authorList>
    </citation>
    <scope>NUCLEOTIDE SEQUENCE [LARGE SCALE GENOMIC DNA]</scope>
    <source>
        <strain evidence="1">Wuqing</strain>
    </source>
</reference>
<evidence type="ECO:0000313" key="2">
    <source>
        <dbReference type="Proteomes" id="UP000031668"/>
    </source>
</evidence>
<gene>
    <name evidence="1" type="ORF">RF11_04850</name>
</gene>
<comment type="caution">
    <text evidence="1">The sequence shown here is derived from an EMBL/GenBank/DDBJ whole genome shotgun (WGS) entry which is preliminary data.</text>
</comment>
<proteinExistence type="predicted"/>
<dbReference type="Proteomes" id="UP000031668">
    <property type="component" value="Unassembled WGS sequence"/>
</dbReference>
<dbReference type="EMBL" id="JWZT01005533">
    <property type="protein sequence ID" value="KII60638.1"/>
    <property type="molecule type" value="Genomic_DNA"/>
</dbReference>
<sequence length="131" mass="15469">MFIKIVRAITNMLLRCFLYYPIRPFYLTVSDHVKQDTSRFSVFYHGTEIFNNDRLELCFLVNNYVTKDSESMRNVFHNKFLNFLRCWGRNGFGLNPFTNSSVPPIMCLLPYCLVDRGDVKSICLLENFSQQ</sequence>
<dbReference type="AlphaFoldDB" id="A0A0C2I631"/>
<accession>A0A0C2I631</accession>
<organism evidence="1 2">
    <name type="scientific">Thelohanellus kitauei</name>
    <name type="common">Myxosporean</name>
    <dbReference type="NCBI Taxonomy" id="669202"/>
    <lineage>
        <taxon>Eukaryota</taxon>
        <taxon>Metazoa</taxon>
        <taxon>Cnidaria</taxon>
        <taxon>Myxozoa</taxon>
        <taxon>Myxosporea</taxon>
        <taxon>Bivalvulida</taxon>
        <taxon>Platysporina</taxon>
        <taxon>Myxobolidae</taxon>
        <taxon>Thelohanellus</taxon>
    </lineage>
</organism>
<protein>
    <submittedName>
        <fullName evidence="1">Uncharacterized protein</fullName>
    </submittedName>
</protein>
<evidence type="ECO:0000313" key="1">
    <source>
        <dbReference type="EMBL" id="KII60638.1"/>
    </source>
</evidence>
<keyword evidence="2" id="KW-1185">Reference proteome</keyword>